<feature type="binding site" evidence="11">
    <location>
        <position position="248"/>
    </location>
    <ligand>
        <name>L-methionine</name>
        <dbReference type="ChEBI" id="CHEBI:57844"/>
        <note>ligand shared between two neighboring subunits</note>
    </ligand>
</feature>
<dbReference type="PROSITE" id="PS00376">
    <property type="entry name" value="ADOMET_SYNTHASE_1"/>
    <property type="match status" value="1"/>
</dbReference>
<organism evidence="17 18">
    <name type="scientific">Amycolatopsis antarctica</name>
    <dbReference type="NCBI Taxonomy" id="1854586"/>
    <lineage>
        <taxon>Bacteria</taxon>
        <taxon>Bacillati</taxon>
        <taxon>Actinomycetota</taxon>
        <taxon>Actinomycetes</taxon>
        <taxon>Pseudonocardiales</taxon>
        <taxon>Pseudonocardiaceae</taxon>
        <taxon>Amycolatopsis</taxon>
    </lineage>
</organism>
<evidence type="ECO:0000256" key="7">
    <source>
        <dbReference type="ARBA" id="ARBA00022741"/>
    </source>
</evidence>
<feature type="binding site" evidence="11">
    <location>
        <position position="271"/>
    </location>
    <ligand>
        <name>ATP</name>
        <dbReference type="ChEBI" id="CHEBI:30616"/>
        <note>ligand shared between two neighboring subunits</note>
    </ligand>
</feature>
<feature type="domain" description="S-adenosylmethionine synthetase C-terminal" evidence="16">
    <location>
        <begin position="242"/>
        <end position="381"/>
    </location>
</feature>
<dbReference type="InterPro" id="IPR022630">
    <property type="entry name" value="S-AdoMet_synt_C"/>
</dbReference>
<feature type="binding site" description="in other chain" evidence="11">
    <location>
        <position position="11"/>
    </location>
    <ligand>
        <name>ATP</name>
        <dbReference type="ChEBI" id="CHEBI:30616"/>
        <note>ligand shared between two neighboring subunits</note>
    </ligand>
</feature>
<keyword evidence="6 11" id="KW-0479">Metal-binding</keyword>
<feature type="binding site" evidence="11">
    <location>
        <position position="248"/>
    </location>
    <ligand>
        <name>ATP</name>
        <dbReference type="ChEBI" id="CHEBI:30616"/>
        <note>ligand shared between two neighboring subunits</note>
    </ligand>
</feature>
<dbReference type="UniPathway" id="UPA00315">
    <property type="reaction ID" value="UER00080"/>
</dbReference>
<keyword evidence="8 11" id="KW-0067">ATP-binding</keyword>
<name>A0A263D439_9PSEU</name>
<dbReference type="InterPro" id="IPR002133">
    <property type="entry name" value="S-AdoMet_synthetase"/>
</dbReference>
<evidence type="ECO:0000256" key="2">
    <source>
        <dbReference type="ARBA" id="ARBA00009685"/>
    </source>
</evidence>
<feature type="binding site" evidence="11">
    <location>
        <position position="13"/>
    </location>
    <ligand>
        <name>Mg(2+)</name>
        <dbReference type="ChEBI" id="CHEBI:18420"/>
    </ligand>
</feature>
<dbReference type="InterPro" id="IPR022631">
    <property type="entry name" value="ADOMET_SYNTHASE_CS"/>
</dbReference>
<feature type="binding site" description="in other chain" evidence="11">
    <location>
        <begin position="170"/>
        <end position="172"/>
    </location>
    <ligand>
        <name>ATP</name>
        <dbReference type="ChEBI" id="CHEBI:30616"/>
        <note>ligand shared between two neighboring subunits</note>
    </ligand>
</feature>
<evidence type="ECO:0000256" key="10">
    <source>
        <dbReference type="ARBA" id="ARBA00022958"/>
    </source>
</evidence>
<dbReference type="EC" id="2.5.1.6" evidence="11"/>
<sequence>MFTSESVTEGHPDKICDAISDSILDALLSKDPRSRVAVETMITTGQVHVAGEVTTEAYADIPTIVREVILDIGYDSSAKSFDGNSCGVNVAIGSQSPDIAQGVDTAYESRLENALDDIDKQGAGDQGLMFGYACSDTPELMPLPIALAHRLSQRLTRVRKEGVLPYLRPDGKTQVTIEYAGEQAVRLDTVVVSSQHADGIDLEKMLGVDVRDHVVAPELEDLGLEGAGDVRLLVNPTGRFVIGGPMGDAGLTGRKIIVDTYGGMARHGGGAFSGKDPSKVDRSAAYAMRWVAKNVVAAGLASRVEVQVAYAIGKASPVGLFVETFGTETVDPTKIQSAINEVFDLRPAAIIRDLDLLRPIYAPTSAYGHFGRPDLDLPWERTERAADLKSAAGA</sequence>
<evidence type="ECO:0000256" key="1">
    <source>
        <dbReference type="ARBA" id="ARBA00005224"/>
    </source>
</evidence>
<dbReference type="GO" id="GO:0004478">
    <property type="term" value="F:methionine adenosyltransferase activity"/>
    <property type="evidence" value="ECO:0007669"/>
    <property type="project" value="UniProtKB-UniRule"/>
</dbReference>
<feature type="binding site" evidence="11">
    <location>
        <position position="39"/>
    </location>
    <ligand>
        <name>K(+)</name>
        <dbReference type="ChEBI" id="CHEBI:29103"/>
    </ligand>
</feature>
<dbReference type="Gene3D" id="3.30.300.10">
    <property type="match status" value="3"/>
</dbReference>
<comment type="pathway">
    <text evidence="1 11">Amino-acid biosynthesis; S-adenosyl-L-methionine biosynthesis; S-adenosyl-L-methionine from L-methionine: step 1/1.</text>
</comment>
<evidence type="ECO:0000256" key="11">
    <source>
        <dbReference type="HAMAP-Rule" id="MF_00086"/>
    </source>
</evidence>
<keyword evidence="5 11" id="KW-0808">Transferase</keyword>
<comment type="subcellular location">
    <subcellularLocation>
        <location evidence="11 12">Cytoplasm</location>
    </subcellularLocation>
</comment>
<dbReference type="SUPFAM" id="SSF55973">
    <property type="entry name" value="S-adenosylmethionine synthetase"/>
    <property type="match status" value="3"/>
</dbReference>
<evidence type="ECO:0000256" key="6">
    <source>
        <dbReference type="ARBA" id="ARBA00022723"/>
    </source>
</evidence>
<dbReference type="AlphaFoldDB" id="A0A263D439"/>
<dbReference type="Pfam" id="PF00438">
    <property type="entry name" value="S-AdoMet_synt_N"/>
    <property type="match status" value="1"/>
</dbReference>
<comment type="similarity">
    <text evidence="2 11 13">Belongs to the AdoMet synthase family.</text>
</comment>
<dbReference type="Pfam" id="PF02773">
    <property type="entry name" value="S-AdoMet_synt_C"/>
    <property type="match status" value="1"/>
</dbReference>
<dbReference type="EMBL" id="NKYE01000006">
    <property type="protein sequence ID" value="OZM73131.1"/>
    <property type="molecule type" value="Genomic_DNA"/>
</dbReference>
<evidence type="ECO:0000256" key="5">
    <source>
        <dbReference type="ARBA" id="ARBA00022679"/>
    </source>
</evidence>
<evidence type="ECO:0000259" key="15">
    <source>
        <dbReference type="Pfam" id="PF02772"/>
    </source>
</evidence>
<evidence type="ECO:0000313" key="17">
    <source>
        <dbReference type="EMBL" id="OZM73131.1"/>
    </source>
</evidence>
<keyword evidence="10 11" id="KW-0630">Potassium</keyword>
<evidence type="ECO:0000256" key="4">
    <source>
        <dbReference type="ARBA" id="ARBA00022563"/>
    </source>
</evidence>
<dbReference type="Pfam" id="PF02772">
    <property type="entry name" value="S-AdoMet_synt_M"/>
    <property type="match status" value="1"/>
</dbReference>
<comment type="catalytic activity">
    <reaction evidence="11">
        <text>L-methionine + ATP + H2O = S-adenosyl-L-methionine + phosphate + diphosphate</text>
        <dbReference type="Rhea" id="RHEA:21080"/>
        <dbReference type="ChEBI" id="CHEBI:15377"/>
        <dbReference type="ChEBI" id="CHEBI:30616"/>
        <dbReference type="ChEBI" id="CHEBI:33019"/>
        <dbReference type="ChEBI" id="CHEBI:43474"/>
        <dbReference type="ChEBI" id="CHEBI:57844"/>
        <dbReference type="ChEBI" id="CHEBI:59789"/>
        <dbReference type="EC" id="2.5.1.6"/>
    </reaction>
</comment>
<evidence type="ECO:0000313" key="18">
    <source>
        <dbReference type="Proteomes" id="UP000242444"/>
    </source>
</evidence>
<keyword evidence="9 11" id="KW-0460">Magnesium</keyword>
<keyword evidence="3 11" id="KW-0963">Cytoplasm</keyword>
<keyword evidence="7 11" id="KW-0547">Nucleotide-binding</keyword>
<feature type="domain" description="S-adenosylmethionine synthetase N-terminal" evidence="14">
    <location>
        <begin position="1"/>
        <end position="97"/>
    </location>
</feature>
<evidence type="ECO:0000256" key="8">
    <source>
        <dbReference type="ARBA" id="ARBA00022840"/>
    </source>
</evidence>
<dbReference type="HAMAP" id="MF_00086">
    <property type="entry name" value="S_AdoMet_synth1"/>
    <property type="match status" value="1"/>
</dbReference>
<dbReference type="GO" id="GO:0006556">
    <property type="term" value="P:S-adenosylmethionine biosynthetic process"/>
    <property type="evidence" value="ECO:0007669"/>
    <property type="project" value="UniProtKB-UniRule"/>
</dbReference>
<comment type="caution">
    <text evidence="17">The sequence shown here is derived from an EMBL/GenBank/DDBJ whole genome shotgun (WGS) entry which is preliminary data.</text>
</comment>
<feature type="binding site" description="in other chain" evidence="11">
    <location>
        <begin position="239"/>
        <end position="240"/>
    </location>
    <ligand>
        <name>ATP</name>
        <dbReference type="ChEBI" id="CHEBI:30616"/>
        <note>ligand shared between two neighboring subunits</note>
    </ligand>
</feature>
<dbReference type="GO" id="GO:0005524">
    <property type="term" value="F:ATP binding"/>
    <property type="evidence" value="ECO:0007669"/>
    <property type="project" value="UniProtKB-UniRule"/>
</dbReference>
<dbReference type="InterPro" id="IPR022636">
    <property type="entry name" value="S-AdoMet_synthetase_sfam"/>
</dbReference>
<comment type="cofactor">
    <cofactor evidence="11">
        <name>Mg(2+)</name>
        <dbReference type="ChEBI" id="CHEBI:18420"/>
    </cofactor>
    <text evidence="11">Binds 2 divalent ions per subunit.</text>
</comment>
<evidence type="ECO:0000259" key="16">
    <source>
        <dbReference type="Pfam" id="PF02773"/>
    </source>
</evidence>
<evidence type="ECO:0000256" key="3">
    <source>
        <dbReference type="ARBA" id="ARBA00022490"/>
    </source>
</evidence>
<dbReference type="PANTHER" id="PTHR11964">
    <property type="entry name" value="S-ADENOSYLMETHIONINE SYNTHETASE"/>
    <property type="match status" value="1"/>
</dbReference>
<dbReference type="FunCoup" id="A0A263D439">
    <property type="interactions" value="471"/>
</dbReference>
<feature type="domain" description="S-adenosylmethionine synthetase central" evidence="15">
    <location>
        <begin position="120"/>
        <end position="240"/>
    </location>
</feature>
<dbReference type="NCBIfam" id="TIGR01034">
    <property type="entry name" value="metK"/>
    <property type="match status" value="1"/>
</dbReference>
<dbReference type="OrthoDB" id="9801686at2"/>
<keyword evidence="18" id="KW-1185">Reference proteome</keyword>
<feature type="binding site" description="in other chain" evidence="11">
    <location>
        <position position="52"/>
    </location>
    <ligand>
        <name>L-methionine</name>
        <dbReference type="ChEBI" id="CHEBI:57844"/>
        <note>ligand shared between two neighboring subunits</note>
    </ligand>
</feature>
<dbReference type="InterPro" id="IPR022629">
    <property type="entry name" value="S-AdoMet_synt_central"/>
</dbReference>
<comment type="subunit">
    <text evidence="11">Homotetramer; dimer of dimers.</text>
</comment>
<dbReference type="CDD" id="cd18079">
    <property type="entry name" value="S-AdoMet_synt"/>
    <property type="match status" value="1"/>
</dbReference>
<keyword evidence="4 11" id="KW-0554">One-carbon metabolism</keyword>
<dbReference type="GO" id="GO:0006730">
    <property type="term" value="P:one-carbon metabolic process"/>
    <property type="evidence" value="ECO:0007669"/>
    <property type="project" value="UniProtKB-KW"/>
</dbReference>
<comment type="cofactor">
    <cofactor evidence="11">
        <name>K(+)</name>
        <dbReference type="ChEBI" id="CHEBI:29103"/>
    </cofactor>
    <text evidence="11">Binds 1 potassium ion per subunit.</text>
</comment>
<feature type="binding site" description="in other chain" evidence="11">
    <location>
        <position position="95"/>
    </location>
    <ligand>
        <name>L-methionine</name>
        <dbReference type="ChEBI" id="CHEBI:57844"/>
        <note>ligand shared between two neighboring subunits</note>
    </ligand>
</feature>
<comment type="function">
    <text evidence="11">Catalyzes the formation of S-adenosylmethionine (AdoMet) from methionine and ATP. The overall synthetic reaction is composed of two sequential steps, AdoMet formation and the subsequent tripolyphosphate hydrolysis which occurs prior to release of AdoMet from the enzyme.</text>
</comment>
<proteinExistence type="inferred from homology"/>
<dbReference type="PIRSF" id="PIRSF000497">
    <property type="entry name" value="MAT"/>
    <property type="match status" value="1"/>
</dbReference>
<accession>A0A263D439</accession>
<dbReference type="GO" id="GO:0005737">
    <property type="term" value="C:cytoplasm"/>
    <property type="evidence" value="ECO:0007669"/>
    <property type="project" value="UniProtKB-SubCell"/>
</dbReference>
<dbReference type="Proteomes" id="UP000242444">
    <property type="component" value="Unassembled WGS sequence"/>
</dbReference>
<dbReference type="FunFam" id="3.30.300.10:FF:000006">
    <property type="entry name" value="S-adenosylmethionine synthase"/>
    <property type="match status" value="1"/>
</dbReference>
<reference evidence="17 18" key="1">
    <citation type="submission" date="2017-07" db="EMBL/GenBank/DDBJ databases">
        <title>Amycolatopsis antarcticus sp. nov., isolated from the surface of an Antarcticus brown macroalga.</title>
        <authorList>
            <person name="Wang J."/>
            <person name="Leiva S."/>
            <person name="Huang J."/>
            <person name="Huang Y."/>
        </authorList>
    </citation>
    <scope>NUCLEOTIDE SEQUENCE [LARGE SCALE GENOMIC DNA]</scope>
    <source>
        <strain evidence="17 18">AU-G6</strain>
    </source>
</reference>
<evidence type="ECO:0000256" key="13">
    <source>
        <dbReference type="RuleBase" id="RU004462"/>
    </source>
</evidence>
<feature type="binding site" description="in other chain" evidence="11">
    <location>
        <begin position="254"/>
        <end position="255"/>
    </location>
    <ligand>
        <name>ATP</name>
        <dbReference type="ChEBI" id="CHEBI:30616"/>
        <note>ligand shared between two neighboring subunits</note>
    </ligand>
</feature>
<gene>
    <name evidence="11" type="primary">metK</name>
    <name evidence="17" type="ORF">CFN78_12245</name>
</gene>
<evidence type="ECO:0000259" key="14">
    <source>
        <dbReference type="Pfam" id="PF00438"/>
    </source>
</evidence>
<feature type="binding site" evidence="11">
    <location>
        <position position="275"/>
    </location>
    <ligand>
        <name>ATP</name>
        <dbReference type="ChEBI" id="CHEBI:30616"/>
        <note>ligand shared between two neighboring subunits</note>
    </ligand>
</feature>
<dbReference type="InterPro" id="IPR022628">
    <property type="entry name" value="S-AdoMet_synt_N"/>
</dbReference>
<dbReference type="GO" id="GO:0000287">
    <property type="term" value="F:magnesium ion binding"/>
    <property type="evidence" value="ECO:0007669"/>
    <property type="project" value="UniProtKB-UniRule"/>
</dbReference>
<feature type="binding site" description="in other chain" evidence="11">
    <location>
        <position position="279"/>
    </location>
    <ligand>
        <name>L-methionine</name>
        <dbReference type="ChEBI" id="CHEBI:57844"/>
        <note>ligand shared between two neighboring subunits</note>
    </ligand>
</feature>
<evidence type="ECO:0000256" key="9">
    <source>
        <dbReference type="ARBA" id="ARBA00022842"/>
    </source>
</evidence>
<evidence type="ECO:0000256" key="12">
    <source>
        <dbReference type="RuleBase" id="RU000542"/>
    </source>
</evidence>
<dbReference type="InParanoid" id="A0A263D439"/>
<dbReference type="PROSITE" id="PS00377">
    <property type="entry name" value="ADOMET_SYNTHASE_2"/>
    <property type="match status" value="1"/>
</dbReference>
<feature type="region of interest" description="Flexible loop" evidence="11">
    <location>
        <begin position="95"/>
        <end position="105"/>
    </location>
</feature>
<protein>
    <recommendedName>
        <fullName evidence="11">S-adenosylmethionine synthase</fullName>
        <shortName evidence="11">AdoMet synthase</shortName>
        <ecNumber evidence="11">2.5.1.6</ecNumber>
    </recommendedName>
    <alternativeName>
        <fullName evidence="11">MAT</fullName>
    </alternativeName>
    <alternativeName>
        <fullName evidence="11">Methionine adenosyltransferase</fullName>
    </alternativeName>
</protein>